<dbReference type="AlphaFoldDB" id="A0A9W6TM48"/>
<comment type="function">
    <text evidence="11">Metal-dependent phosphatase that shows phosphatase activity against several substrates, including fructose-1-phosphate and fructose-6-phosphate. Its preference for fructose-1-phosphate, a strong glycating agent that causes DNA damage rather than a canonical yeast metabolite, suggests a damage-control function in hexose phosphate metabolism. Has also been shown to have O-methyltransferase activity that methylates glutamate residues of target proteins to form gamma-glutamyl methyl ester residues. Possibly methylates PCNA, suggesting it is involved in the DNA damage response.</text>
</comment>
<dbReference type="GO" id="GO:0046872">
    <property type="term" value="F:metal ion binding"/>
    <property type="evidence" value="ECO:0007669"/>
    <property type="project" value="UniProtKB-UniRule"/>
</dbReference>
<dbReference type="Gene3D" id="3.40.50.10880">
    <property type="entry name" value="Uncharacterised protein PF01937, DUF89, domain 3"/>
    <property type="match status" value="1"/>
</dbReference>
<keyword evidence="5" id="KW-0489">Methyltransferase</keyword>
<dbReference type="GO" id="GO:0005634">
    <property type="term" value="C:nucleus"/>
    <property type="evidence" value="ECO:0007669"/>
    <property type="project" value="TreeGrafter"/>
</dbReference>
<dbReference type="GO" id="GO:0032259">
    <property type="term" value="P:methylation"/>
    <property type="evidence" value="ECO:0007669"/>
    <property type="project" value="UniProtKB-KW"/>
</dbReference>
<evidence type="ECO:0000256" key="9">
    <source>
        <dbReference type="ARBA" id="ARBA00022801"/>
    </source>
</evidence>
<dbReference type="GO" id="GO:0016791">
    <property type="term" value="F:phosphatase activity"/>
    <property type="evidence" value="ECO:0007669"/>
    <property type="project" value="TreeGrafter"/>
</dbReference>
<comment type="cofactor">
    <cofactor evidence="13">
        <name>Mn(2+)</name>
        <dbReference type="ChEBI" id="CHEBI:29035"/>
    </cofactor>
    <cofactor evidence="13">
        <name>Ni(2+)</name>
        <dbReference type="ChEBI" id="CHEBI:49786"/>
    </cofactor>
</comment>
<dbReference type="FunFam" id="3.40.50.10880:FF:000002">
    <property type="entry name" value="Acidic residue methyltransferase 1"/>
    <property type="match status" value="1"/>
</dbReference>
<evidence type="ECO:0000256" key="11">
    <source>
        <dbReference type="ARBA" id="ARBA00045980"/>
    </source>
</evidence>
<dbReference type="PANTHER" id="PTHR12260:SF6">
    <property type="entry name" value="DAMAGE-CONTROL PHOSPHATASE ARMT1"/>
    <property type="match status" value="1"/>
</dbReference>
<dbReference type="GO" id="GO:0008168">
    <property type="term" value="F:methyltransferase activity"/>
    <property type="evidence" value="ECO:0007669"/>
    <property type="project" value="UniProtKB-KW"/>
</dbReference>
<organism evidence="15 16">
    <name type="scientific">Phytophthora fragariaefolia</name>
    <dbReference type="NCBI Taxonomy" id="1490495"/>
    <lineage>
        <taxon>Eukaryota</taxon>
        <taxon>Sar</taxon>
        <taxon>Stramenopiles</taxon>
        <taxon>Oomycota</taxon>
        <taxon>Peronosporomycetes</taxon>
        <taxon>Peronosporales</taxon>
        <taxon>Peronosporaceae</taxon>
        <taxon>Phytophthora</taxon>
    </lineage>
</organism>
<evidence type="ECO:0000259" key="14">
    <source>
        <dbReference type="Pfam" id="PF01937"/>
    </source>
</evidence>
<dbReference type="EMBL" id="BSXT01000056">
    <property type="protein sequence ID" value="GMF16206.1"/>
    <property type="molecule type" value="Genomic_DNA"/>
</dbReference>
<evidence type="ECO:0000256" key="12">
    <source>
        <dbReference type="ARBA" id="ARBA00048809"/>
    </source>
</evidence>
<comment type="catalytic activity">
    <reaction evidence="2 13">
        <text>beta-D-fructose 1-phosphate + H2O = D-fructose + phosphate</text>
        <dbReference type="Rhea" id="RHEA:35603"/>
        <dbReference type="ChEBI" id="CHEBI:15377"/>
        <dbReference type="ChEBI" id="CHEBI:37721"/>
        <dbReference type="ChEBI" id="CHEBI:43474"/>
        <dbReference type="ChEBI" id="CHEBI:138881"/>
    </reaction>
</comment>
<keyword evidence="10 13" id="KW-0464">Manganese</keyword>
<evidence type="ECO:0000313" key="16">
    <source>
        <dbReference type="Proteomes" id="UP001165121"/>
    </source>
</evidence>
<evidence type="ECO:0000256" key="7">
    <source>
        <dbReference type="ARBA" id="ARBA00022691"/>
    </source>
</evidence>
<evidence type="ECO:0000313" key="15">
    <source>
        <dbReference type="EMBL" id="GMF16206.1"/>
    </source>
</evidence>
<keyword evidence="6" id="KW-0808">Transferase</keyword>
<dbReference type="InterPro" id="IPR002791">
    <property type="entry name" value="ARMT1-like_metal-bd"/>
</dbReference>
<sequence length="447" mass="50947">MASAEFLVRVEQLPLVWSNEPGSFARLGFTSRYPALVRDCVEQNGGHFSAEQQRRLLQLAQELERDAEIPLPSTLGAKFGATTQEWETLLRGKGFRWHNAPWFLAGMYMFHLVLLIADYFTTGVDPFHASYVHELACQGGGQHWIKEDLVFICLRRKVAELEQETPWRLLQTAVGQSTQGDAGSSDRREQLKRCMKFSLWGNKADGCYKEVKNTMSGEDASLVFEDELLLVDHSERVVSHLHNMNGGEKCLSVQFINDNSGTELLLDLALADHLLTHGWCCRVTLNVKMEPMYVSDAIGADVLDHIAEMQREMRTPEIQALGKRLAEYVSNHKLLVRPDIFWNRYTFYWELPAELRSHMEQEAALVIIKGDLNYRRLLGDRLWSPSISIEEVVPYFPTSLVSFRTMKSPLVAGIPAQLVEKLDRVDPKWKFNGKRAIVQSVLISKPQ</sequence>
<dbReference type="Proteomes" id="UP001165121">
    <property type="component" value="Unassembled WGS sequence"/>
</dbReference>
<dbReference type="SUPFAM" id="SSF111321">
    <property type="entry name" value="AF1104-like"/>
    <property type="match status" value="1"/>
</dbReference>
<dbReference type="PANTHER" id="PTHR12260">
    <property type="entry name" value="DAMAGE-CONTROL PHOSPHATASE ARMT1"/>
    <property type="match status" value="1"/>
</dbReference>
<name>A0A9W6TM48_9STRA</name>
<evidence type="ECO:0000256" key="6">
    <source>
        <dbReference type="ARBA" id="ARBA00022679"/>
    </source>
</evidence>
<evidence type="ECO:0000256" key="5">
    <source>
        <dbReference type="ARBA" id="ARBA00022603"/>
    </source>
</evidence>
<evidence type="ECO:0000256" key="8">
    <source>
        <dbReference type="ARBA" id="ARBA00022723"/>
    </source>
</evidence>
<evidence type="ECO:0000256" key="10">
    <source>
        <dbReference type="ARBA" id="ARBA00023211"/>
    </source>
</evidence>
<reference evidence="15" key="1">
    <citation type="submission" date="2023-04" db="EMBL/GenBank/DDBJ databases">
        <title>Phytophthora fragariaefolia NBRC 109709.</title>
        <authorList>
            <person name="Ichikawa N."/>
            <person name="Sato H."/>
            <person name="Tonouchi N."/>
        </authorList>
    </citation>
    <scope>NUCLEOTIDE SEQUENCE</scope>
    <source>
        <strain evidence="15">NBRC 109709</strain>
    </source>
</reference>
<evidence type="ECO:0000256" key="13">
    <source>
        <dbReference type="RuleBase" id="RU367030"/>
    </source>
</evidence>
<gene>
    <name evidence="15" type="ORF">Pfra01_000072100</name>
</gene>
<comment type="domain">
    <text evidence="13">Subfamily III proteins have a conserved RTxK motif about 40-50 residues from the C-terminus; the threonine may be replaced by serine or cysteine.</text>
</comment>
<evidence type="ECO:0000256" key="2">
    <source>
        <dbReference type="ARBA" id="ARBA00001326"/>
    </source>
</evidence>
<protein>
    <recommendedName>
        <fullName evidence="13">Sugar phosphate phosphatase</fullName>
        <ecNumber evidence="13">3.1.3.-</ecNumber>
    </recommendedName>
</protein>
<evidence type="ECO:0000256" key="4">
    <source>
        <dbReference type="ARBA" id="ARBA00022596"/>
    </source>
</evidence>
<comment type="caution">
    <text evidence="15">The sequence shown here is derived from an EMBL/GenBank/DDBJ whole genome shotgun (WGS) entry which is preliminary data.</text>
</comment>
<comment type="catalytic activity">
    <reaction evidence="12 13">
        <text>beta-D-fructose 6-phosphate = dihydroxyacetone + D-glyceraldehyde 3-phosphate</text>
        <dbReference type="Rhea" id="RHEA:28002"/>
        <dbReference type="ChEBI" id="CHEBI:16016"/>
        <dbReference type="ChEBI" id="CHEBI:57634"/>
        <dbReference type="ChEBI" id="CHEBI:59776"/>
    </reaction>
</comment>
<feature type="domain" description="Damage-control phosphatase ARMT1-like metal-binding" evidence="14">
    <location>
        <begin position="172"/>
        <end position="421"/>
    </location>
</feature>
<accession>A0A9W6TM48</accession>
<evidence type="ECO:0000256" key="1">
    <source>
        <dbReference type="ARBA" id="ARBA00000807"/>
    </source>
</evidence>
<keyword evidence="8 13" id="KW-0479">Metal-binding</keyword>
<dbReference type="InterPro" id="IPR039763">
    <property type="entry name" value="ARMT1"/>
</dbReference>
<keyword evidence="9 13" id="KW-0378">Hydrolase</keyword>
<keyword evidence="4" id="KW-0533">Nickel</keyword>
<dbReference type="EC" id="3.1.3.-" evidence="13"/>
<dbReference type="InterPro" id="IPR036075">
    <property type="entry name" value="ARMT-1-like_metal-bd_sf"/>
</dbReference>
<comment type="similarity">
    <text evidence="3 13">Belongs to the damage-control phosphatase family. Sugar phosphate phosphatase III subfamily.</text>
</comment>
<keyword evidence="7" id="KW-0949">S-adenosyl-L-methionine</keyword>
<keyword evidence="16" id="KW-1185">Reference proteome</keyword>
<evidence type="ECO:0000256" key="3">
    <source>
        <dbReference type="ARBA" id="ARBA00009519"/>
    </source>
</evidence>
<dbReference type="GO" id="GO:0006974">
    <property type="term" value="P:DNA damage response"/>
    <property type="evidence" value="ECO:0007669"/>
    <property type="project" value="TreeGrafter"/>
</dbReference>
<comment type="catalytic activity">
    <reaction evidence="1">
        <text>L-glutamyl-[protein] + S-adenosyl-L-methionine = [protein]-L-glutamate 5-O-methyl ester + S-adenosyl-L-homocysteine</text>
        <dbReference type="Rhea" id="RHEA:24452"/>
        <dbReference type="Rhea" id="RHEA-COMP:10208"/>
        <dbReference type="Rhea" id="RHEA-COMP:10311"/>
        <dbReference type="ChEBI" id="CHEBI:29973"/>
        <dbReference type="ChEBI" id="CHEBI:57856"/>
        <dbReference type="ChEBI" id="CHEBI:59789"/>
        <dbReference type="ChEBI" id="CHEBI:82795"/>
    </reaction>
</comment>
<proteinExistence type="inferred from homology"/>
<dbReference type="OrthoDB" id="541375at2759"/>
<dbReference type="Pfam" id="PF01937">
    <property type="entry name" value="ARMT1-like_dom"/>
    <property type="match status" value="1"/>
</dbReference>